<evidence type="ECO:0000256" key="1">
    <source>
        <dbReference type="SAM" id="MobiDB-lite"/>
    </source>
</evidence>
<proteinExistence type="predicted"/>
<feature type="region of interest" description="Disordered" evidence="1">
    <location>
        <begin position="1"/>
        <end position="20"/>
    </location>
</feature>
<evidence type="ECO:0000313" key="3">
    <source>
        <dbReference type="Proteomes" id="UP000231501"/>
    </source>
</evidence>
<keyword evidence="3" id="KW-1185">Reference proteome</keyword>
<sequence>MAAEAAPVAAKGARRPREKRHHHHVYVVELADQVWNEPRFRKANPDYRLGMPFVYVGMTGLDPDLRFDKHKAGIQANRFVFDYGLRLLPRLYEVYNPMPYEAAREMEVELAIGLREAGYGVWQA</sequence>
<accession>A0A2G9C9F5</accession>
<dbReference type="Proteomes" id="UP000231501">
    <property type="component" value="Unassembled WGS sequence"/>
</dbReference>
<reference evidence="2 3" key="1">
    <citation type="submission" date="2017-11" db="EMBL/GenBank/DDBJ databases">
        <title>Draft genome sequence of Mitsuaria sp. HWN-4.</title>
        <authorList>
            <person name="Gundlapally S.R."/>
        </authorList>
    </citation>
    <scope>NUCLEOTIDE SEQUENCE [LARGE SCALE GENOMIC DNA]</scope>
    <source>
        <strain evidence="2 3">HWN-4</strain>
    </source>
</reference>
<organism evidence="2 3">
    <name type="scientific">Roseateles chitinivorans</name>
    <dbReference type="NCBI Taxonomy" id="2917965"/>
    <lineage>
        <taxon>Bacteria</taxon>
        <taxon>Pseudomonadati</taxon>
        <taxon>Pseudomonadota</taxon>
        <taxon>Betaproteobacteria</taxon>
        <taxon>Burkholderiales</taxon>
        <taxon>Sphaerotilaceae</taxon>
        <taxon>Roseateles</taxon>
    </lineage>
</organism>
<name>A0A2G9C9F5_9BURK</name>
<dbReference type="RefSeq" id="WP_099862563.1">
    <property type="nucleotide sequence ID" value="NZ_PEOG01000042.1"/>
</dbReference>
<feature type="compositionally biased region" description="Low complexity" evidence="1">
    <location>
        <begin position="1"/>
        <end position="11"/>
    </location>
</feature>
<dbReference type="OrthoDB" id="7190053at2"/>
<comment type="caution">
    <text evidence="2">The sequence shown here is derived from an EMBL/GenBank/DDBJ whole genome shotgun (WGS) entry which is preliminary data.</text>
</comment>
<dbReference type="AlphaFoldDB" id="A0A2G9C9F5"/>
<gene>
    <name evidence="2" type="ORF">CS062_15570</name>
</gene>
<dbReference type="EMBL" id="PEOG01000042">
    <property type="protein sequence ID" value="PIM52264.1"/>
    <property type="molecule type" value="Genomic_DNA"/>
</dbReference>
<protein>
    <recommendedName>
        <fullName evidence="4">GIY-YIG domain-containing protein</fullName>
    </recommendedName>
</protein>
<evidence type="ECO:0000313" key="2">
    <source>
        <dbReference type="EMBL" id="PIM52264.1"/>
    </source>
</evidence>
<evidence type="ECO:0008006" key="4">
    <source>
        <dbReference type="Google" id="ProtNLM"/>
    </source>
</evidence>